<dbReference type="InterPro" id="IPR018294">
    <property type="entry name" value="ISPD_synthase_CS"/>
</dbReference>
<keyword evidence="3 4" id="KW-0548">Nucleotidyltransferase</keyword>
<organism evidence="4 5">
    <name type="scientific">Caerostris extrusa</name>
    <name type="common">Bark spider</name>
    <name type="synonym">Caerostris bankana</name>
    <dbReference type="NCBI Taxonomy" id="172846"/>
    <lineage>
        <taxon>Eukaryota</taxon>
        <taxon>Metazoa</taxon>
        <taxon>Ecdysozoa</taxon>
        <taxon>Arthropoda</taxon>
        <taxon>Chelicerata</taxon>
        <taxon>Arachnida</taxon>
        <taxon>Araneae</taxon>
        <taxon>Araneomorphae</taxon>
        <taxon>Entelegynae</taxon>
        <taxon>Araneoidea</taxon>
        <taxon>Araneidae</taxon>
        <taxon>Caerostris</taxon>
    </lineage>
</organism>
<evidence type="ECO:0000256" key="2">
    <source>
        <dbReference type="ARBA" id="ARBA00022679"/>
    </source>
</evidence>
<dbReference type="GO" id="GO:0008299">
    <property type="term" value="P:isoprenoid biosynthetic process"/>
    <property type="evidence" value="ECO:0007669"/>
    <property type="project" value="InterPro"/>
</dbReference>
<reference evidence="4 5" key="1">
    <citation type="submission" date="2021-06" db="EMBL/GenBank/DDBJ databases">
        <title>Caerostris extrusa draft genome.</title>
        <authorList>
            <person name="Kono N."/>
            <person name="Arakawa K."/>
        </authorList>
    </citation>
    <scope>NUCLEOTIDE SEQUENCE [LARGE SCALE GENOMIC DNA]</scope>
</reference>
<dbReference type="PROSITE" id="PS01295">
    <property type="entry name" value="ISPD"/>
    <property type="match status" value="1"/>
</dbReference>
<comment type="caution">
    <text evidence="4">The sequence shown here is derived from an EMBL/GenBank/DDBJ whole genome shotgun (WGS) entry which is preliminary data.</text>
</comment>
<comment type="similarity">
    <text evidence="1">Belongs to the IspD/TarI cytidylyltransferase family. IspD subfamily.</text>
</comment>
<evidence type="ECO:0000256" key="3">
    <source>
        <dbReference type="ARBA" id="ARBA00022695"/>
    </source>
</evidence>
<dbReference type="SUPFAM" id="SSF53448">
    <property type="entry name" value="Nucleotide-diphospho-sugar transferases"/>
    <property type="match status" value="1"/>
</dbReference>
<dbReference type="AlphaFoldDB" id="A0AAV4QZ15"/>
<dbReference type="Gene3D" id="3.90.550.10">
    <property type="entry name" value="Spore Coat Polysaccharide Biosynthesis Protein SpsA, Chain A"/>
    <property type="match status" value="1"/>
</dbReference>
<dbReference type="EMBL" id="BPLR01007218">
    <property type="protein sequence ID" value="GIY15263.1"/>
    <property type="molecule type" value="Genomic_DNA"/>
</dbReference>
<proteinExistence type="inferred from homology"/>
<name>A0AAV4QZ15_CAEEX</name>
<dbReference type="PANTHER" id="PTHR43015:SF1">
    <property type="entry name" value="D-RIBITOL-5-PHOSPHATE CYTIDYLYLTRANSFERASE"/>
    <property type="match status" value="1"/>
</dbReference>
<evidence type="ECO:0000256" key="1">
    <source>
        <dbReference type="ARBA" id="ARBA00009789"/>
    </source>
</evidence>
<accession>A0AAV4QZ15</accession>
<dbReference type="InterPro" id="IPR034683">
    <property type="entry name" value="IspD/TarI"/>
</dbReference>
<dbReference type="PANTHER" id="PTHR43015">
    <property type="entry name" value="D-RIBITOL-5-PHOSPHATE CYTIDYLYLTRANSFERASE"/>
    <property type="match status" value="1"/>
</dbReference>
<evidence type="ECO:0000313" key="4">
    <source>
        <dbReference type="EMBL" id="GIY15263.1"/>
    </source>
</evidence>
<protein>
    <submittedName>
        <fullName evidence="4">D-ribitol-5-phosphate cytidylyltransferase</fullName>
    </submittedName>
</protein>
<dbReference type="Proteomes" id="UP001054945">
    <property type="component" value="Unassembled WGS sequence"/>
</dbReference>
<keyword evidence="5" id="KW-1185">Reference proteome</keyword>
<keyword evidence="2" id="KW-0808">Transferase</keyword>
<evidence type="ECO:0000313" key="5">
    <source>
        <dbReference type="Proteomes" id="UP001054945"/>
    </source>
</evidence>
<dbReference type="InterPro" id="IPR029044">
    <property type="entry name" value="Nucleotide-diphossugar_trans"/>
</dbReference>
<gene>
    <name evidence="4" type="primary">ISPD_1</name>
    <name evidence="4" type="ORF">CEXT_784491</name>
</gene>
<dbReference type="GO" id="GO:0005829">
    <property type="term" value="C:cytosol"/>
    <property type="evidence" value="ECO:0007669"/>
    <property type="project" value="TreeGrafter"/>
</dbReference>
<sequence>MKLLEIDFEVCAIIPAAGTESVWDWKHQSSTFPSIKSPSYAIQLMHFFRIPFIKKIVVVAAPNSVDLMLQTLTDVCTFEGDKLMISEGSSSRHQSIQAGLKALKSYSEIKPEVVIIHDGVRPFFPEDIISKVVLAAKRAWGSRCNLSISFYCHISR</sequence>
<dbReference type="GO" id="GO:0035269">
    <property type="term" value="P:protein O-linked glycosylation via mannose"/>
    <property type="evidence" value="ECO:0007669"/>
    <property type="project" value="TreeGrafter"/>
</dbReference>
<dbReference type="Pfam" id="PF01128">
    <property type="entry name" value="IspD"/>
    <property type="match status" value="1"/>
</dbReference>
<dbReference type="GO" id="GO:0047349">
    <property type="term" value="F:D-ribitol-5-phosphate cytidylyltransferase activity"/>
    <property type="evidence" value="ECO:0007669"/>
    <property type="project" value="TreeGrafter"/>
</dbReference>